<dbReference type="Proteomes" id="UP001224083">
    <property type="component" value="Unassembled WGS sequence"/>
</dbReference>
<dbReference type="PANTHER" id="PTHR42852:SF6">
    <property type="entry name" value="THIOL:DISULFIDE INTERCHANGE PROTEIN DSBE"/>
    <property type="match status" value="1"/>
</dbReference>
<comment type="caution">
    <text evidence="7">The sequence shown here is derived from an EMBL/GenBank/DDBJ whole genome shotgun (WGS) entry which is preliminary data.</text>
</comment>
<dbReference type="PROSITE" id="PS00194">
    <property type="entry name" value="THIOREDOXIN_1"/>
    <property type="match status" value="1"/>
</dbReference>
<dbReference type="Pfam" id="PF08534">
    <property type="entry name" value="Redoxin"/>
    <property type="match status" value="1"/>
</dbReference>
<dbReference type="CDD" id="cd03010">
    <property type="entry name" value="TlpA_like_DsbE"/>
    <property type="match status" value="1"/>
</dbReference>
<evidence type="ECO:0000256" key="1">
    <source>
        <dbReference type="ARBA" id="ARBA00004383"/>
    </source>
</evidence>
<name>A0ABT9KEV7_9PAST</name>
<evidence type="ECO:0000313" key="7">
    <source>
        <dbReference type="EMBL" id="MDP9500589.1"/>
    </source>
</evidence>
<evidence type="ECO:0000256" key="3">
    <source>
        <dbReference type="ARBA" id="ARBA00022748"/>
    </source>
</evidence>
<evidence type="ECO:0000313" key="8">
    <source>
        <dbReference type="Proteomes" id="UP001224083"/>
    </source>
</evidence>
<dbReference type="NCBIfam" id="TIGR00385">
    <property type="entry name" value="dsbE"/>
    <property type="match status" value="1"/>
</dbReference>
<evidence type="ECO:0000259" key="6">
    <source>
        <dbReference type="PROSITE" id="PS51352"/>
    </source>
</evidence>
<gene>
    <name evidence="7" type="ORF">O7M46_06420</name>
</gene>
<dbReference type="PANTHER" id="PTHR42852">
    <property type="entry name" value="THIOL:DISULFIDE INTERCHANGE PROTEIN DSBE"/>
    <property type="match status" value="1"/>
</dbReference>
<organism evidence="7 8">
    <name type="scientific">Bisgaard Taxon 45</name>
    <dbReference type="NCBI Taxonomy" id="304289"/>
    <lineage>
        <taxon>Bacteria</taxon>
        <taxon>Pseudomonadati</taxon>
        <taxon>Pseudomonadota</taxon>
        <taxon>Gammaproteobacteria</taxon>
        <taxon>Pasteurellales</taxon>
        <taxon>Pasteurellaceae</taxon>
    </lineage>
</organism>
<comment type="similarity">
    <text evidence="2">Belongs to the thioredoxin family. DsbE subfamily.</text>
</comment>
<protein>
    <submittedName>
        <fullName evidence="7">DsbE family thiol:disulfide interchange protein</fullName>
    </submittedName>
</protein>
<keyword evidence="3" id="KW-0201">Cytochrome c-type biogenesis</keyword>
<evidence type="ECO:0000256" key="5">
    <source>
        <dbReference type="ARBA" id="ARBA00023284"/>
    </source>
</evidence>
<dbReference type="Gene3D" id="3.40.30.10">
    <property type="entry name" value="Glutaredoxin"/>
    <property type="match status" value="1"/>
</dbReference>
<reference evidence="7 8" key="1">
    <citation type="submission" date="2022-12" db="EMBL/GenBank/DDBJ databases">
        <title>Genome sequence of Pasteurellaceae Bisgaard Taxon 45.</title>
        <authorList>
            <person name="Foggin C."/>
            <person name="Rosen L.E."/>
            <person name="Henton M."/>
            <person name="Buys A."/>
            <person name="Floyd T."/>
            <person name="Turner A.D."/>
            <person name="Tarbin J."/>
            <person name="Lloyd A.S."/>
            <person name="Chaitezvi C."/>
            <person name="Ellis R.J."/>
            <person name="Roberts H.C."/>
            <person name="Dastjerdi A."/>
            <person name="Nunez A."/>
            <person name="Van Vliet A.H."/>
            <person name="Steinbach F."/>
        </authorList>
    </citation>
    <scope>NUCLEOTIDE SEQUENCE [LARGE SCALE GENOMIC DNA]</scope>
    <source>
        <strain evidence="7 8">VF20HR</strain>
    </source>
</reference>
<dbReference type="PROSITE" id="PS51352">
    <property type="entry name" value="THIOREDOXIN_2"/>
    <property type="match status" value="1"/>
</dbReference>
<sequence length="186" mass="20911">MQANPKKNNAFVFLPLFLLLALCILLLIGLQQDPKKIASALIGKPVPTFSQPDLLQAEVRLTNQDLPKQVFLLNVWGSWCAYCQKEHPFLLQLSKSIPIVGLNYRDKPHNALAMLTQMGNPFQLVIQDGKGKLALELGVDGAPETYLVDQLGVIRYRYVGPLSSDVWQKILLPEVQKWEAEHAKVR</sequence>
<evidence type="ECO:0000256" key="4">
    <source>
        <dbReference type="ARBA" id="ARBA00023157"/>
    </source>
</evidence>
<dbReference type="InterPro" id="IPR004799">
    <property type="entry name" value="Periplasmic_diS_OxRdtase_DsbE"/>
</dbReference>
<dbReference type="EMBL" id="JAQAHH010000006">
    <property type="protein sequence ID" value="MDP9500589.1"/>
    <property type="molecule type" value="Genomic_DNA"/>
</dbReference>
<dbReference type="InterPro" id="IPR013766">
    <property type="entry name" value="Thioredoxin_domain"/>
</dbReference>
<proteinExistence type="inferred from homology"/>
<dbReference type="InterPro" id="IPR036249">
    <property type="entry name" value="Thioredoxin-like_sf"/>
</dbReference>
<dbReference type="InterPro" id="IPR013740">
    <property type="entry name" value="Redoxin"/>
</dbReference>
<dbReference type="InterPro" id="IPR050553">
    <property type="entry name" value="Thioredoxin_ResA/DsbE_sf"/>
</dbReference>
<dbReference type="InterPro" id="IPR017937">
    <property type="entry name" value="Thioredoxin_CS"/>
</dbReference>
<dbReference type="SUPFAM" id="SSF52833">
    <property type="entry name" value="Thioredoxin-like"/>
    <property type="match status" value="1"/>
</dbReference>
<keyword evidence="8" id="KW-1185">Reference proteome</keyword>
<evidence type="ECO:0000256" key="2">
    <source>
        <dbReference type="ARBA" id="ARBA00007758"/>
    </source>
</evidence>
<comment type="subcellular location">
    <subcellularLocation>
        <location evidence="1">Cell inner membrane</location>
        <topology evidence="1">Single-pass membrane protein</topology>
        <orientation evidence="1">Periplasmic side</orientation>
    </subcellularLocation>
</comment>
<keyword evidence="4" id="KW-1015">Disulfide bond</keyword>
<keyword evidence="5" id="KW-0676">Redox-active center</keyword>
<accession>A0ABT9KEV7</accession>
<feature type="domain" description="Thioredoxin" evidence="6">
    <location>
        <begin position="40"/>
        <end position="177"/>
    </location>
</feature>